<dbReference type="PANTHER" id="PTHR33914">
    <property type="entry name" value="18S PRE-RIBOSOMAL ASSEMBLY PROTEIN GAR2-LIKE PROTEIN"/>
    <property type="match status" value="1"/>
</dbReference>
<name>A0A2H9ZSR2_9ASPA</name>
<evidence type="ECO:0000313" key="3">
    <source>
        <dbReference type="Proteomes" id="UP000236161"/>
    </source>
</evidence>
<feature type="compositionally biased region" description="Basic and acidic residues" evidence="1">
    <location>
        <begin position="1"/>
        <end position="11"/>
    </location>
</feature>
<dbReference type="GO" id="GO:0009786">
    <property type="term" value="P:regulation of asymmetric cell division"/>
    <property type="evidence" value="ECO:0007669"/>
    <property type="project" value="InterPro"/>
</dbReference>
<feature type="region of interest" description="Disordered" evidence="1">
    <location>
        <begin position="1"/>
        <end position="30"/>
    </location>
</feature>
<evidence type="ECO:0000256" key="1">
    <source>
        <dbReference type="SAM" id="MobiDB-lite"/>
    </source>
</evidence>
<dbReference type="PANTHER" id="PTHR33914:SF2">
    <property type="entry name" value="OS02G0582100 PROTEIN"/>
    <property type="match status" value="1"/>
</dbReference>
<protein>
    <recommendedName>
        <fullName evidence="4">18S pre-ribosomal assembly protein gar2-related</fullName>
    </recommendedName>
</protein>
<dbReference type="AlphaFoldDB" id="A0A2H9ZSR2"/>
<dbReference type="InterPro" id="IPR040378">
    <property type="entry name" value="BASL"/>
</dbReference>
<evidence type="ECO:0000313" key="2">
    <source>
        <dbReference type="EMBL" id="PKA46331.1"/>
    </source>
</evidence>
<dbReference type="EMBL" id="KZ454301">
    <property type="protein sequence ID" value="PKA46331.1"/>
    <property type="molecule type" value="Genomic_DNA"/>
</dbReference>
<dbReference type="STRING" id="1088818.A0A2H9ZSR2"/>
<gene>
    <name evidence="2" type="ORF">AXF42_Ash020855</name>
</gene>
<sequence>MDKPIMEERINSDSPQKLKPSSADVGERTLSSQPRCVTDVSKLSDRTVGKELLAVDVCYSGQAISEEVHLDSSKLIAREMVAYKNPDKGQNCDQVTVAQNLTYMACPSPIEAKGSKNIEDGVCSNNERPEKDNKSPAPVADLNMLLNITEASDDTNLQGEIVPSNNEVSVELTETGSIMKENTKGAFDDSKLLGGETTSNLGSEETSFIGNDSDDANNENVTLIKNVAGTEQPIVDDTTSTRSSFSCFTHGDSGLPGHACLSGSDYIPFSGSISIRSDSSTTSAHSFAFPVLHSEWSSSPVKMAKPDRRHLRKQRGWRTALICCKF</sequence>
<proteinExistence type="predicted"/>
<organism evidence="2 3">
    <name type="scientific">Apostasia shenzhenica</name>
    <dbReference type="NCBI Taxonomy" id="1088818"/>
    <lineage>
        <taxon>Eukaryota</taxon>
        <taxon>Viridiplantae</taxon>
        <taxon>Streptophyta</taxon>
        <taxon>Embryophyta</taxon>
        <taxon>Tracheophyta</taxon>
        <taxon>Spermatophyta</taxon>
        <taxon>Magnoliopsida</taxon>
        <taxon>Liliopsida</taxon>
        <taxon>Asparagales</taxon>
        <taxon>Orchidaceae</taxon>
        <taxon>Apostasioideae</taxon>
        <taxon>Apostasia</taxon>
    </lineage>
</organism>
<reference evidence="2 3" key="1">
    <citation type="journal article" date="2017" name="Nature">
        <title>The Apostasia genome and the evolution of orchids.</title>
        <authorList>
            <person name="Zhang G.Q."/>
            <person name="Liu K.W."/>
            <person name="Li Z."/>
            <person name="Lohaus R."/>
            <person name="Hsiao Y.Y."/>
            <person name="Niu S.C."/>
            <person name="Wang J.Y."/>
            <person name="Lin Y.C."/>
            <person name="Xu Q."/>
            <person name="Chen L.J."/>
            <person name="Yoshida K."/>
            <person name="Fujiwara S."/>
            <person name="Wang Z.W."/>
            <person name="Zhang Y.Q."/>
            <person name="Mitsuda N."/>
            <person name="Wang M."/>
            <person name="Liu G.H."/>
            <person name="Pecoraro L."/>
            <person name="Huang H.X."/>
            <person name="Xiao X.J."/>
            <person name="Lin M."/>
            <person name="Wu X.Y."/>
            <person name="Wu W.L."/>
            <person name="Chen Y.Y."/>
            <person name="Chang S.B."/>
            <person name="Sakamoto S."/>
            <person name="Ohme-Takagi M."/>
            <person name="Yagi M."/>
            <person name="Zeng S.J."/>
            <person name="Shen C.Y."/>
            <person name="Yeh C.M."/>
            <person name="Luo Y.B."/>
            <person name="Tsai W.C."/>
            <person name="Van de Peer Y."/>
            <person name="Liu Z.J."/>
        </authorList>
    </citation>
    <scope>NUCLEOTIDE SEQUENCE [LARGE SCALE GENOMIC DNA]</scope>
    <source>
        <strain evidence="3">cv. Shenzhen</strain>
        <tissue evidence="2">Stem</tissue>
    </source>
</reference>
<evidence type="ECO:0008006" key="4">
    <source>
        <dbReference type="Google" id="ProtNLM"/>
    </source>
</evidence>
<dbReference type="Proteomes" id="UP000236161">
    <property type="component" value="Unassembled WGS sequence"/>
</dbReference>
<keyword evidence="3" id="KW-1185">Reference proteome</keyword>
<dbReference type="OrthoDB" id="1911032at2759"/>
<accession>A0A2H9ZSR2</accession>